<feature type="compositionally biased region" description="Basic and acidic residues" evidence="1">
    <location>
        <begin position="33"/>
        <end position="59"/>
    </location>
</feature>
<proteinExistence type="predicted"/>
<reference evidence="2" key="2">
    <citation type="journal article" date="2024" name="Plant">
        <title>Genomic evolution and insights into agronomic trait innovations of Sesamum species.</title>
        <authorList>
            <person name="Miao H."/>
            <person name="Wang L."/>
            <person name="Qu L."/>
            <person name="Liu H."/>
            <person name="Sun Y."/>
            <person name="Le M."/>
            <person name="Wang Q."/>
            <person name="Wei S."/>
            <person name="Zheng Y."/>
            <person name="Lin W."/>
            <person name="Duan Y."/>
            <person name="Cao H."/>
            <person name="Xiong S."/>
            <person name="Wang X."/>
            <person name="Wei L."/>
            <person name="Li C."/>
            <person name="Ma Q."/>
            <person name="Ju M."/>
            <person name="Zhao R."/>
            <person name="Li G."/>
            <person name="Mu C."/>
            <person name="Tian Q."/>
            <person name="Mei H."/>
            <person name="Zhang T."/>
            <person name="Gao T."/>
            <person name="Zhang H."/>
        </authorList>
    </citation>
    <scope>NUCLEOTIDE SEQUENCE</scope>
    <source>
        <strain evidence="2">KEN1</strain>
    </source>
</reference>
<dbReference type="AlphaFoldDB" id="A0AAW2Y8H4"/>
<reference evidence="2" key="1">
    <citation type="submission" date="2020-06" db="EMBL/GenBank/DDBJ databases">
        <authorList>
            <person name="Li T."/>
            <person name="Hu X."/>
            <person name="Zhang T."/>
            <person name="Song X."/>
            <person name="Zhang H."/>
            <person name="Dai N."/>
            <person name="Sheng W."/>
            <person name="Hou X."/>
            <person name="Wei L."/>
        </authorList>
    </citation>
    <scope>NUCLEOTIDE SEQUENCE</scope>
    <source>
        <strain evidence="2">KEN1</strain>
        <tissue evidence="2">Leaf</tissue>
    </source>
</reference>
<feature type="region of interest" description="Disordered" evidence="1">
    <location>
        <begin position="17"/>
        <end position="59"/>
    </location>
</feature>
<evidence type="ECO:0000256" key="1">
    <source>
        <dbReference type="SAM" id="MobiDB-lite"/>
    </source>
</evidence>
<organism evidence="2">
    <name type="scientific">Sesamum latifolium</name>
    <dbReference type="NCBI Taxonomy" id="2727402"/>
    <lineage>
        <taxon>Eukaryota</taxon>
        <taxon>Viridiplantae</taxon>
        <taxon>Streptophyta</taxon>
        <taxon>Embryophyta</taxon>
        <taxon>Tracheophyta</taxon>
        <taxon>Spermatophyta</taxon>
        <taxon>Magnoliopsida</taxon>
        <taxon>eudicotyledons</taxon>
        <taxon>Gunneridae</taxon>
        <taxon>Pentapetalae</taxon>
        <taxon>asterids</taxon>
        <taxon>lamiids</taxon>
        <taxon>Lamiales</taxon>
        <taxon>Pedaliaceae</taxon>
        <taxon>Sesamum</taxon>
    </lineage>
</organism>
<accession>A0AAW2Y8H4</accession>
<dbReference type="EMBL" id="JACGWN010000001">
    <property type="protein sequence ID" value="KAL0462070.1"/>
    <property type="molecule type" value="Genomic_DNA"/>
</dbReference>
<name>A0AAW2Y8H4_9LAMI</name>
<comment type="caution">
    <text evidence="2">The sequence shown here is derived from an EMBL/GenBank/DDBJ whole genome shotgun (WGS) entry which is preliminary data.</text>
</comment>
<protein>
    <submittedName>
        <fullName evidence="2">Uncharacterized protein</fullName>
    </submittedName>
</protein>
<sequence>MVIPAVREPVRRKLFKGKGKEITGDQEEATSIAEHEKGHAPEKGHEKEISDAESSKREK</sequence>
<evidence type="ECO:0000313" key="2">
    <source>
        <dbReference type="EMBL" id="KAL0462070.1"/>
    </source>
</evidence>
<gene>
    <name evidence="2" type="ORF">Slati_0094600</name>
</gene>